<dbReference type="GO" id="GO:0003723">
    <property type="term" value="F:RNA binding"/>
    <property type="evidence" value="ECO:0007669"/>
    <property type="project" value="TreeGrafter"/>
</dbReference>
<dbReference type="Pfam" id="PF06220">
    <property type="entry name" value="zf-U1"/>
    <property type="match status" value="1"/>
</dbReference>
<dbReference type="InterPro" id="IPR040023">
    <property type="entry name" value="WBP4"/>
</dbReference>
<dbReference type="InterPro" id="IPR013085">
    <property type="entry name" value="U1-CZ_Znf_C2H2"/>
</dbReference>
<evidence type="ECO:0000256" key="4">
    <source>
        <dbReference type="SAM" id="MobiDB-lite"/>
    </source>
</evidence>
<dbReference type="Proteomes" id="UP000799444">
    <property type="component" value="Unassembled WGS sequence"/>
</dbReference>
<dbReference type="InterPro" id="IPR036236">
    <property type="entry name" value="Znf_C2H2_sf"/>
</dbReference>
<dbReference type="SUPFAM" id="SSF57667">
    <property type="entry name" value="beta-beta-alpha zinc fingers"/>
    <property type="match status" value="1"/>
</dbReference>
<keyword evidence="1" id="KW-0479">Metal-binding</keyword>
<dbReference type="PANTHER" id="PTHR13173">
    <property type="entry name" value="WW DOMAIN BINDING PROTEIN 4"/>
    <property type="match status" value="1"/>
</dbReference>
<dbReference type="GO" id="GO:0000398">
    <property type="term" value="P:mRNA splicing, via spliceosome"/>
    <property type="evidence" value="ECO:0007669"/>
    <property type="project" value="InterPro"/>
</dbReference>
<dbReference type="EMBL" id="ML996135">
    <property type="protein sequence ID" value="KAF2735483.1"/>
    <property type="molecule type" value="Genomic_DNA"/>
</dbReference>
<feature type="compositionally biased region" description="Basic and acidic residues" evidence="4">
    <location>
        <begin position="219"/>
        <end position="239"/>
    </location>
</feature>
<accession>A0A9P4QX03</accession>
<feature type="region of interest" description="Disordered" evidence="4">
    <location>
        <begin position="154"/>
        <end position="173"/>
    </location>
</feature>
<organism evidence="6 7">
    <name type="scientific">Polyplosphaeria fusca</name>
    <dbReference type="NCBI Taxonomy" id="682080"/>
    <lineage>
        <taxon>Eukaryota</taxon>
        <taxon>Fungi</taxon>
        <taxon>Dikarya</taxon>
        <taxon>Ascomycota</taxon>
        <taxon>Pezizomycotina</taxon>
        <taxon>Dothideomycetes</taxon>
        <taxon>Pleosporomycetidae</taxon>
        <taxon>Pleosporales</taxon>
        <taxon>Tetraplosphaeriaceae</taxon>
        <taxon>Polyplosphaeria</taxon>
    </lineage>
</organism>
<name>A0A9P4QX03_9PLEO</name>
<evidence type="ECO:0000256" key="2">
    <source>
        <dbReference type="ARBA" id="ARBA00022771"/>
    </source>
</evidence>
<feature type="compositionally biased region" description="Polar residues" evidence="4">
    <location>
        <begin position="261"/>
        <end position="270"/>
    </location>
</feature>
<proteinExistence type="predicted"/>
<protein>
    <recommendedName>
        <fullName evidence="5">U1-C C2H2-type zinc finger domain-containing protein</fullName>
    </recommendedName>
</protein>
<evidence type="ECO:0000313" key="6">
    <source>
        <dbReference type="EMBL" id="KAF2735483.1"/>
    </source>
</evidence>
<dbReference type="AlphaFoldDB" id="A0A9P4QX03"/>
<dbReference type="GO" id="GO:0008270">
    <property type="term" value="F:zinc ion binding"/>
    <property type="evidence" value="ECO:0007669"/>
    <property type="project" value="UniProtKB-KW"/>
</dbReference>
<gene>
    <name evidence="6" type="ORF">EJ04DRAFT_491586</name>
</gene>
<feature type="region of interest" description="Disordered" evidence="4">
    <location>
        <begin position="218"/>
        <end position="277"/>
    </location>
</feature>
<dbReference type="Gene3D" id="3.30.160.60">
    <property type="entry name" value="Classic Zinc Finger"/>
    <property type="match status" value="1"/>
</dbReference>
<evidence type="ECO:0000313" key="7">
    <source>
        <dbReference type="Proteomes" id="UP000799444"/>
    </source>
</evidence>
<evidence type="ECO:0000256" key="1">
    <source>
        <dbReference type="ARBA" id="ARBA00022723"/>
    </source>
</evidence>
<dbReference type="PANTHER" id="PTHR13173:SF10">
    <property type="entry name" value="WW DOMAIN-BINDING PROTEIN 4"/>
    <property type="match status" value="1"/>
</dbReference>
<feature type="region of interest" description="Disordered" evidence="4">
    <location>
        <begin position="72"/>
        <end position="97"/>
    </location>
</feature>
<feature type="compositionally biased region" description="Low complexity" evidence="4">
    <location>
        <begin position="75"/>
        <end position="88"/>
    </location>
</feature>
<reference evidence="6" key="1">
    <citation type="journal article" date="2020" name="Stud. Mycol.">
        <title>101 Dothideomycetes genomes: a test case for predicting lifestyles and emergence of pathogens.</title>
        <authorList>
            <person name="Haridas S."/>
            <person name="Albert R."/>
            <person name="Binder M."/>
            <person name="Bloem J."/>
            <person name="Labutti K."/>
            <person name="Salamov A."/>
            <person name="Andreopoulos B."/>
            <person name="Baker S."/>
            <person name="Barry K."/>
            <person name="Bills G."/>
            <person name="Bluhm B."/>
            <person name="Cannon C."/>
            <person name="Castanera R."/>
            <person name="Culley D."/>
            <person name="Daum C."/>
            <person name="Ezra D."/>
            <person name="Gonzalez J."/>
            <person name="Henrissat B."/>
            <person name="Kuo A."/>
            <person name="Liang C."/>
            <person name="Lipzen A."/>
            <person name="Lutzoni F."/>
            <person name="Magnuson J."/>
            <person name="Mondo S."/>
            <person name="Nolan M."/>
            <person name="Ohm R."/>
            <person name="Pangilinan J."/>
            <person name="Park H.-J."/>
            <person name="Ramirez L."/>
            <person name="Alfaro M."/>
            <person name="Sun H."/>
            <person name="Tritt A."/>
            <person name="Yoshinaga Y."/>
            <person name="Zwiers L.-H."/>
            <person name="Turgeon B."/>
            <person name="Goodwin S."/>
            <person name="Spatafora J."/>
            <person name="Crous P."/>
            <person name="Grigoriev I."/>
        </authorList>
    </citation>
    <scope>NUCLEOTIDE SEQUENCE</scope>
    <source>
        <strain evidence="6">CBS 125425</strain>
    </source>
</reference>
<sequence length="300" mass="33542">MAEYWKSTPKYWCKFCSVYVRETKRDRTEHEATGRHQGNVQRSLRGIHKDQQRQEREKTAAQREVARLNGLVPNSASPTAPAISTPASPKQPPVPGKLHYTKTQEKTATLQDRKKQWEQLAALGVAVPEQARGDMAIAGEWQVVSQRVIGEDGKEIKPSGLSTGVHKRKLDEDEEEQQAAGEIIKKKKGWGHSLKSFPGKSGADNDDDDIEALFKKTKRTPEVKREPKIEDKQAVKQEEGQEDALQEIPTVEEAARRGFTKVTNTTTSGLSPDVGVSIKKEDGDVAVPTVVFKKRKKIMR</sequence>
<keyword evidence="3" id="KW-0862">Zinc</keyword>
<keyword evidence="2" id="KW-0863">Zinc-finger</keyword>
<evidence type="ECO:0000256" key="3">
    <source>
        <dbReference type="ARBA" id="ARBA00022833"/>
    </source>
</evidence>
<dbReference type="GO" id="GO:0071011">
    <property type="term" value="C:precatalytic spliceosome"/>
    <property type="evidence" value="ECO:0007669"/>
    <property type="project" value="TreeGrafter"/>
</dbReference>
<feature type="domain" description="U1-C C2H2-type zinc finger" evidence="5">
    <location>
        <begin position="9"/>
        <end position="42"/>
    </location>
</feature>
<evidence type="ECO:0000259" key="5">
    <source>
        <dbReference type="Pfam" id="PF06220"/>
    </source>
</evidence>
<comment type="caution">
    <text evidence="6">The sequence shown here is derived from an EMBL/GenBank/DDBJ whole genome shotgun (WGS) entry which is preliminary data.</text>
</comment>
<dbReference type="OrthoDB" id="191651at2759"/>
<keyword evidence="7" id="KW-1185">Reference proteome</keyword>